<protein>
    <submittedName>
        <fullName evidence="1">GrdX family protein</fullName>
    </submittedName>
</protein>
<dbReference type="EMBL" id="JAEEGC010000019">
    <property type="protein sequence ID" value="MBV7272132.1"/>
    <property type="molecule type" value="Genomic_DNA"/>
</dbReference>
<gene>
    <name evidence="1" type="ORF">I6U48_04265</name>
</gene>
<name>A0A949TKE5_9CLOT</name>
<dbReference type="NCBIfam" id="NF038093">
    <property type="entry name" value="GrdX"/>
    <property type="match status" value="1"/>
</dbReference>
<evidence type="ECO:0000313" key="2">
    <source>
        <dbReference type="Proteomes" id="UP000694308"/>
    </source>
</evidence>
<sequence length="125" mass="14583">MIEPVIVVTNNPMSKEKLTKSCEVDYIEGTTIDVFKKVRDYIHKGHKLLTHPLMSSIKPNETPYRTVVISKNSVEVLDVQSLNYIEEGIYSTEKFIKRFGIPNWSEQILEDFQLIDYDLIYHAFN</sequence>
<dbReference type="AlphaFoldDB" id="A0A949TKE5"/>
<proteinExistence type="predicted"/>
<accession>A0A949TKE5</accession>
<dbReference type="InterPro" id="IPR047735">
    <property type="entry name" value="GrdX-like"/>
</dbReference>
<dbReference type="RefSeq" id="WP_218319168.1">
    <property type="nucleotide sequence ID" value="NZ_JAEEGC010000019.1"/>
</dbReference>
<keyword evidence="2" id="KW-1185">Reference proteome</keyword>
<evidence type="ECO:0000313" key="1">
    <source>
        <dbReference type="EMBL" id="MBV7272132.1"/>
    </source>
</evidence>
<comment type="caution">
    <text evidence="1">The sequence shown here is derived from an EMBL/GenBank/DDBJ whole genome shotgun (WGS) entry which is preliminary data.</text>
</comment>
<dbReference type="Proteomes" id="UP000694308">
    <property type="component" value="Unassembled WGS sequence"/>
</dbReference>
<reference evidence="1" key="1">
    <citation type="submission" date="2020-12" db="EMBL/GenBank/DDBJ databases">
        <title>Clostridium thailandense sp. nov., a novel acetogenic bacterium isolated from peat land soil in Thailand.</title>
        <authorList>
            <person name="Chaikitkaew S."/>
            <person name="Birkeland N.K."/>
        </authorList>
    </citation>
    <scope>NUCLEOTIDE SEQUENCE</scope>
    <source>
        <strain evidence="1">PL3</strain>
    </source>
</reference>
<organism evidence="1 2">
    <name type="scientific">Clostridium thailandense</name>
    <dbReference type="NCBI Taxonomy" id="2794346"/>
    <lineage>
        <taxon>Bacteria</taxon>
        <taxon>Bacillati</taxon>
        <taxon>Bacillota</taxon>
        <taxon>Clostridia</taxon>
        <taxon>Eubacteriales</taxon>
        <taxon>Clostridiaceae</taxon>
        <taxon>Clostridium</taxon>
    </lineage>
</organism>